<dbReference type="GO" id="GO:0009279">
    <property type="term" value="C:cell outer membrane"/>
    <property type="evidence" value="ECO:0007669"/>
    <property type="project" value="UniProtKB-SubCell"/>
</dbReference>
<reference evidence="8 9" key="1">
    <citation type="submission" date="2020-03" db="EMBL/GenBank/DDBJ databases">
        <title>Genomic analysis of Bacteroides faecium CBA7301.</title>
        <authorList>
            <person name="Kim J."/>
            <person name="Roh S.W."/>
        </authorList>
    </citation>
    <scope>NUCLEOTIDE SEQUENCE [LARGE SCALE GENOMIC DNA]</scope>
    <source>
        <strain evidence="8 9">CBA7301</strain>
    </source>
</reference>
<protein>
    <submittedName>
        <fullName evidence="8">FimB/Mfa2 family fimbrial subunit</fullName>
    </submittedName>
</protein>
<evidence type="ECO:0000313" key="9">
    <source>
        <dbReference type="Proteomes" id="UP000501780"/>
    </source>
</evidence>
<dbReference type="Pfam" id="PF08842">
    <property type="entry name" value="Mfa2"/>
    <property type="match status" value="1"/>
</dbReference>
<organism evidence="8 9">
    <name type="scientific">Bacteroides faecium</name>
    <dbReference type="NCBI Taxonomy" id="2715212"/>
    <lineage>
        <taxon>Bacteria</taxon>
        <taxon>Pseudomonadati</taxon>
        <taxon>Bacteroidota</taxon>
        <taxon>Bacteroidia</taxon>
        <taxon>Bacteroidales</taxon>
        <taxon>Bacteroidaceae</taxon>
        <taxon>Bacteroides</taxon>
    </lineage>
</organism>
<keyword evidence="4" id="KW-0472">Membrane</keyword>
<dbReference type="Proteomes" id="UP000501780">
    <property type="component" value="Chromosome"/>
</dbReference>
<dbReference type="AlphaFoldDB" id="A0A6H0KQJ3"/>
<keyword evidence="3" id="KW-0732">Signal</keyword>
<gene>
    <name evidence="8" type="ORF">BacF7301_15420</name>
</gene>
<dbReference type="RefSeq" id="WP_167964143.1">
    <property type="nucleotide sequence ID" value="NZ_CP050831.1"/>
</dbReference>
<evidence type="ECO:0000256" key="4">
    <source>
        <dbReference type="ARBA" id="ARBA00023136"/>
    </source>
</evidence>
<comment type="similarity">
    <text evidence="2">Belongs to the bacteroidetes fimbrillin superfamily. FimB/Mfa2 family.</text>
</comment>
<accession>A0A6H0KQJ3</accession>
<comment type="subcellular location">
    <subcellularLocation>
        <location evidence="1">Cell outer membrane</location>
    </subcellularLocation>
</comment>
<sequence length="309" mass="33026">MDKLTIRTDKRAIPIIKFSFTGKLLIFALATLQLAGCVKDDLYNTPHPDKGAVRITTDWSAASSDAVLPQSYILRIGTEEQTVTGTSNAFNALFEPGRQDLLVCHGADGITLSGHTATVNTLADGTLEPMPGYLFSGTKSLEIVKDDTLRVTVNMEQRIRRLTLVLKLTPGDEDRISTTSATLTGIASAIALRDGTITATVGKTVAPIFSIGTYSSDIRSAEAPALVATLRLLGVMPAEHQTLTLAITLTDGYVHTVTTDLSEVLRNFNTGAGMEPLVLDATLELPTAGDFHGTISGWEQCNDLIIDAH</sequence>
<evidence type="ECO:0000256" key="3">
    <source>
        <dbReference type="ARBA" id="ARBA00022729"/>
    </source>
</evidence>
<evidence type="ECO:0000256" key="7">
    <source>
        <dbReference type="ARBA" id="ARBA00023288"/>
    </source>
</evidence>
<keyword evidence="6" id="KW-0998">Cell outer membrane</keyword>
<keyword evidence="7" id="KW-0449">Lipoprotein</keyword>
<keyword evidence="9" id="KW-1185">Reference proteome</keyword>
<proteinExistence type="inferred from homology"/>
<keyword evidence="5" id="KW-0564">Palmitate</keyword>
<evidence type="ECO:0000256" key="5">
    <source>
        <dbReference type="ARBA" id="ARBA00023139"/>
    </source>
</evidence>
<evidence type="ECO:0000313" key="8">
    <source>
        <dbReference type="EMBL" id="QIU95453.1"/>
    </source>
</evidence>
<dbReference type="KEGG" id="bfc:BacF7301_15420"/>
<dbReference type="InterPro" id="IPR014941">
    <property type="entry name" value="FimB/Mfa2/Mfa3"/>
</dbReference>
<name>A0A6H0KQJ3_9BACE</name>
<evidence type="ECO:0000256" key="1">
    <source>
        <dbReference type="ARBA" id="ARBA00004442"/>
    </source>
</evidence>
<evidence type="ECO:0000256" key="6">
    <source>
        <dbReference type="ARBA" id="ARBA00023237"/>
    </source>
</evidence>
<dbReference type="EMBL" id="CP050831">
    <property type="protein sequence ID" value="QIU95453.1"/>
    <property type="molecule type" value="Genomic_DNA"/>
</dbReference>
<evidence type="ECO:0000256" key="2">
    <source>
        <dbReference type="ARBA" id="ARBA00007248"/>
    </source>
</evidence>